<dbReference type="Pfam" id="PF10987">
    <property type="entry name" value="DUF2806"/>
    <property type="match status" value="1"/>
</dbReference>
<dbReference type="EMBL" id="BMPZ01000006">
    <property type="protein sequence ID" value="GGI85945.1"/>
    <property type="molecule type" value="Genomic_DNA"/>
</dbReference>
<name>A0A917NC06_9GAMM</name>
<protein>
    <recommendedName>
        <fullName evidence="3">DUF2806 domain-containing protein</fullName>
    </recommendedName>
</protein>
<proteinExistence type="predicted"/>
<sequence>MGIKFDWESKNFEVNGLTKLVRTVSTMLNHDVASKQKVCEAKALRETRLIELQTNEEIKKVLNGELTYDMEKGLVDSNIDSCEYDMGRIMPTFDPNEYPNTLSGENDKRKDRNTFKAINLAAEILSDSTTEPSQDPVEEDWFFSWREAASGFSSDYMEKLWAEVLAGEVLAPKSFSLRTLEYLKTLSQEEAENINKLSAFIIGGRVFTEAKDSLKANGLDFHECLQLQDLGILQGVGTRVRGIFEPTLTHDKGFVVQIFSKYRLILLFSDVKKTFAFSCYSLTKIGLELMNLSSLPLNNEYLDEVKSIISKEGYEIQTINLAK</sequence>
<comment type="caution">
    <text evidence="1">The sequence shown here is derived from an EMBL/GenBank/DDBJ whole genome shotgun (WGS) entry which is preliminary data.</text>
</comment>
<gene>
    <name evidence="1" type="ORF">GCM10009332_24100</name>
</gene>
<dbReference type="AlphaFoldDB" id="A0A917NC06"/>
<organism evidence="1 2">
    <name type="scientific">Shewanella gelidii</name>
    <dbReference type="NCBI Taxonomy" id="1642821"/>
    <lineage>
        <taxon>Bacteria</taxon>
        <taxon>Pseudomonadati</taxon>
        <taxon>Pseudomonadota</taxon>
        <taxon>Gammaproteobacteria</taxon>
        <taxon>Alteromonadales</taxon>
        <taxon>Shewanellaceae</taxon>
        <taxon>Shewanella</taxon>
    </lineage>
</organism>
<reference evidence="1" key="2">
    <citation type="submission" date="2020-09" db="EMBL/GenBank/DDBJ databases">
        <authorList>
            <person name="Sun Q."/>
            <person name="Ohkuma M."/>
        </authorList>
    </citation>
    <scope>NUCLEOTIDE SEQUENCE</scope>
    <source>
        <strain evidence="1">JCM 30804</strain>
    </source>
</reference>
<reference evidence="1" key="1">
    <citation type="journal article" date="2014" name="Int. J. Syst. Evol. Microbiol.">
        <title>Complete genome sequence of Corynebacterium casei LMG S-19264T (=DSM 44701T), isolated from a smear-ripened cheese.</title>
        <authorList>
            <consortium name="US DOE Joint Genome Institute (JGI-PGF)"/>
            <person name="Walter F."/>
            <person name="Albersmeier A."/>
            <person name="Kalinowski J."/>
            <person name="Ruckert C."/>
        </authorList>
    </citation>
    <scope>NUCLEOTIDE SEQUENCE</scope>
    <source>
        <strain evidence="1">JCM 30804</strain>
    </source>
</reference>
<dbReference type="Proteomes" id="UP000613743">
    <property type="component" value="Unassembled WGS sequence"/>
</dbReference>
<evidence type="ECO:0000313" key="1">
    <source>
        <dbReference type="EMBL" id="GGI85945.1"/>
    </source>
</evidence>
<accession>A0A917NC06</accession>
<dbReference type="InterPro" id="IPR021254">
    <property type="entry name" value="DUF2806"/>
</dbReference>
<dbReference type="RefSeq" id="WP_188921247.1">
    <property type="nucleotide sequence ID" value="NZ_BMPZ01000006.1"/>
</dbReference>
<keyword evidence="2" id="KW-1185">Reference proteome</keyword>
<evidence type="ECO:0000313" key="2">
    <source>
        <dbReference type="Proteomes" id="UP000613743"/>
    </source>
</evidence>
<evidence type="ECO:0008006" key="3">
    <source>
        <dbReference type="Google" id="ProtNLM"/>
    </source>
</evidence>